<organism evidence="2 3">
    <name type="scientific">Achaetomium macrosporum</name>
    <dbReference type="NCBI Taxonomy" id="79813"/>
    <lineage>
        <taxon>Eukaryota</taxon>
        <taxon>Fungi</taxon>
        <taxon>Dikarya</taxon>
        <taxon>Ascomycota</taxon>
        <taxon>Pezizomycotina</taxon>
        <taxon>Sordariomycetes</taxon>
        <taxon>Sordariomycetidae</taxon>
        <taxon>Sordariales</taxon>
        <taxon>Chaetomiaceae</taxon>
        <taxon>Achaetomium</taxon>
    </lineage>
</organism>
<feature type="compositionally biased region" description="Basic and acidic residues" evidence="1">
    <location>
        <begin position="237"/>
        <end position="247"/>
    </location>
</feature>
<feature type="compositionally biased region" description="Low complexity" evidence="1">
    <location>
        <begin position="723"/>
        <end position="739"/>
    </location>
</feature>
<feature type="region of interest" description="Disordered" evidence="1">
    <location>
        <begin position="506"/>
        <end position="680"/>
    </location>
</feature>
<feature type="region of interest" description="Disordered" evidence="1">
    <location>
        <begin position="285"/>
        <end position="330"/>
    </location>
</feature>
<feature type="compositionally biased region" description="Acidic residues" evidence="1">
    <location>
        <begin position="315"/>
        <end position="324"/>
    </location>
</feature>
<reference evidence="2" key="2">
    <citation type="submission" date="2023-05" db="EMBL/GenBank/DDBJ databases">
        <authorList>
            <consortium name="Lawrence Berkeley National Laboratory"/>
            <person name="Steindorff A."/>
            <person name="Hensen N."/>
            <person name="Bonometti L."/>
            <person name="Westerberg I."/>
            <person name="Brannstrom I.O."/>
            <person name="Guillou S."/>
            <person name="Cros-Aarteil S."/>
            <person name="Calhoun S."/>
            <person name="Haridas S."/>
            <person name="Kuo A."/>
            <person name="Mondo S."/>
            <person name="Pangilinan J."/>
            <person name="Riley R."/>
            <person name="Labutti K."/>
            <person name="Andreopoulos B."/>
            <person name="Lipzen A."/>
            <person name="Chen C."/>
            <person name="Yanf M."/>
            <person name="Daum C."/>
            <person name="Ng V."/>
            <person name="Clum A."/>
            <person name="Ohm R."/>
            <person name="Martin F."/>
            <person name="Silar P."/>
            <person name="Natvig D."/>
            <person name="Lalanne C."/>
            <person name="Gautier V."/>
            <person name="Ament-Velasquez S.L."/>
            <person name="Kruys A."/>
            <person name="Hutchinson M.I."/>
            <person name="Powell A.J."/>
            <person name="Barry K."/>
            <person name="Miller A.N."/>
            <person name="Grigoriev I.V."/>
            <person name="Debuchy R."/>
            <person name="Gladieux P."/>
            <person name="Thoren M.H."/>
            <person name="Johannesson H."/>
        </authorList>
    </citation>
    <scope>NUCLEOTIDE SEQUENCE</scope>
    <source>
        <strain evidence="2">CBS 532.94</strain>
    </source>
</reference>
<accession>A0AAN7CA76</accession>
<feature type="region of interest" description="Disordered" evidence="1">
    <location>
        <begin position="101"/>
        <end position="269"/>
    </location>
</feature>
<feature type="compositionally biased region" description="Basic and acidic residues" evidence="1">
    <location>
        <begin position="285"/>
        <end position="297"/>
    </location>
</feature>
<feature type="compositionally biased region" description="Basic and acidic residues" evidence="1">
    <location>
        <begin position="169"/>
        <end position="191"/>
    </location>
</feature>
<evidence type="ECO:0000313" key="2">
    <source>
        <dbReference type="EMBL" id="KAK4238259.1"/>
    </source>
</evidence>
<name>A0AAN7CA76_9PEZI</name>
<feature type="region of interest" description="Disordered" evidence="1">
    <location>
        <begin position="1"/>
        <end position="63"/>
    </location>
</feature>
<proteinExistence type="predicted"/>
<reference evidence="2" key="1">
    <citation type="journal article" date="2023" name="Mol. Phylogenet. Evol.">
        <title>Genome-scale phylogeny and comparative genomics of the fungal order Sordariales.</title>
        <authorList>
            <person name="Hensen N."/>
            <person name="Bonometti L."/>
            <person name="Westerberg I."/>
            <person name="Brannstrom I.O."/>
            <person name="Guillou S."/>
            <person name="Cros-Aarteil S."/>
            <person name="Calhoun S."/>
            <person name="Haridas S."/>
            <person name="Kuo A."/>
            <person name="Mondo S."/>
            <person name="Pangilinan J."/>
            <person name="Riley R."/>
            <person name="LaButti K."/>
            <person name="Andreopoulos B."/>
            <person name="Lipzen A."/>
            <person name="Chen C."/>
            <person name="Yan M."/>
            <person name="Daum C."/>
            <person name="Ng V."/>
            <person name="Clum A."/>
            <person name="Steindorff A."/>
            <person name="Ohm R.A."/>
            <person name="Martin F."/>
            <person name="Silar P."/>
            <person name="Natvig D.O."/>
            <person name="Lalanne C."/>
            <person name="Gautier V."/>
            <person name="Ament-Velasquez S.L."/>
            <person name="Kruys A."/>
            <person name="Hutchinson M.I."/>
            <person name="Powell A.J."/>
            <person name="Barry K."/>
            <person name="Miller A.N."/>
            <person name="Grigoriev I.V."/>
            <person name="Debuchy R."/>
            <person name="Gladieux P."/>
            <person name="Hiltunen Thoren M."/>
            <person name="Johannesson H."/>
        </authorList>
    </citation>
    <scope>NUCLEOTIDE SEQUENCE</scope>
    <source>
        <strain evidence="2">CBS 532.94</strain>
    </source>
</reference>
<gene>
    <name evidence="2" type="ORF">C8A03DRAFT_15242</name>
</gene>
<dbReference type="Proteomes" id="UP001303760">
    <property type="component" value="Unassembled WGS sequence"/>
</dbReference>
<feature type="region of interest" description="Disordered" evidence="1">
    <location>
        <begin position="712"/>
        <end position="762"/>
    </location>
</feature>
<feature type="compositionally biased region" description="Polar residues" evidence="1">
    <location>
        <begin position="223"/>
        <end position="236"/>
    </location>
</feature>
<protein>
    <recommendedName>
        <fullName evidence="4">Glucan 1, 4-alpha-glucosidase</fullName>
    </recommendedName>
</protein>
<feature type="compositionally biased region" description="Acidic residues" evidence="1">
    <location>
        <begin position="620"/>
        <end position="630"/>
    </location>
</feature>
<dbReference type="AlphaFoldDB" id="A0AAN7CA76"/>
<evidence type="ECO:0008006" key="4">
    <source>
        <dbReference type="Google" id="ProtNLM"/>
    </source>
</evidence>
<feature type="compositionally biased region" description="Polar residues" evidence="1">
    <location>
        <begin position="130"/>
        <end position="141"/>
    </location>
</feature>
<dbReference type="EMBL" id="MU860102">
    <property type="protein sequence ID" value="KAK4238259.1"/>
    <property type="molecule type" value="Genomic_DNA"/>
</dbReference>
<keyword evidence="3" id="KW-1185">Reference proteome</keyword>
<feature type="compositionally biased region" description="Polar residues" evidence="1">
    <location>
        <begin position="507"/>
        <end position="518"/>
    </location>
</feature>
<sequence length="762" mass="80758">MDDPWGSPWASTDSDKDKKPASPAGLDIAPPPRAFLSASSSPRIPAVLEQSPWRGDDDGFGEWATASDIAPAHAVWAGGWGASSPNLPSTPREEFLSKTSPIAWPENVATPKPANGAAFRQPSPDPWASGFSSRRASNDGISTPRLVVDAPSPMGKPTDALPTASLERGVSETHKGLADELNTDDSKKDVTATKPGPVPDDTAHIGASTASSGSHVREGVESAAQSREYQSSTHSNDNTDREDERQDSPIISIEEEPRAQRPVFRKTSGKVQELVVKFDGLARALSEERIPVPERRSRSPLSGRGDDSDAGADFGDFEDADENESSLRPNKITAETVGDAPDVINASAALQFPATDTPARVASPIAKFGPLDFRVDLDLAAKLFPPLPRLSTHDVRADHELSDHIISDSFTEISERKTWYRISRLGSSRRHNSGDDESYRRVAWPTSTVHCDTIKIVRRWMEEDSIAGRVALGGGVSKTQRNMFGWDSSAEPVALDAVFGRRKSHSRASSLQSFQTSGPPRPAVPSGTKKPLQGPTHRPSGSVGPAVASFGWSGGSPASTKPARPTSMPPNTFAVPLKPPASRPQVFQLSGPTPFPKQPVDTAIPGPPLAPASGSNEAAAAEDADDDEWGEMVSSPVVPQPVANGSEILRPATPPMSTASEGQINVAVDSKPSSGPIPDHGWAAADLSVFESAPAKTAPHVETPIVVAEPVEPSAPALRAGNPTVLPSSTPSSTKTSNTQEQHDEAAQRIISNLPDLSYMLR</sequence>
<evidence type="ECO:0000256" key="1">
    <source>
        <dbReference type="SAM" id="MobiDB-lite"/>
    </source>
</evidence>
<evidence type="ECO:0000313" key="3">
    <source>
        <dbReference type="Proteomes" id="UP001303760"/>
    </source>
</evidence>
<comment type="caution">
    <text evidence="2">The sequence shown here is derived from an EMBL/GenBank/DDBJ whole genome shotgun (WGS) entry which is preliminary data.</text>
</comment>